<sequence>MAPSTPHQSQQQPNPAPESPPPSYNPRHVIRRPPTPFHFPGLPRDDESEITDDDNGQDRITNAIANNHATSLSSGNHTVRRATSSGLSIPVISDTQQSTPTTIEYAFADPSVATASLRAQRAMNPDHRYIRRTNSGKSRQMSRSSRAGTPSSPFGGGSRPGSTVIKEEAGYSTDSDQRIRQRLVDNAIVIPSPSGLGSQNRRGKHRNQPLHREYSAGKLRPALRVVQIDMAPASQRPGDKQFGSIVETMQVEDEMNIRLSDTSRQAKPLPPPPPPIATGERRGGGTGSRRHSQTFSLQRLRQSLPSIGAALRSSSSIHAPRPSHIGASRAYERPEIVGSPSDAFPPVQTYHCRPQPVASSTARAAGILEGHHSIQPPSIARQRTEAAALKDPADNLNIYLRHAHLPKWTRWIDPDRNVQSRWHNTSNWGTGRAHHSTKDQLKDPQSFSVAPRSSPEAIDPRSGMISSRSIGQMSGRVRTIDRLVRSVVTNQTCNAADSGGGGEGQRRHVQARPSSSSLTANIQDLDPGKRESGAKQAAGGSSAGGYRFLKSYNAQDFGFHVLPASLAPRVTTGEQGHHHFERGGHSVDVPAEMPDGCGTLVLVNKRVAKDRAMIVIVRPPWLIGSAELKDFAKAAVSFNKDYQEQPEETSASPHLRVAPTSPRTRGGFLPAHDSGSTLGTGCPYELGHGYGSQYTDVQARHHTSLPPGNFSNAFAIPYSPNQAYLYTNASSSTQPSWYDMTFQQRQFTSGGDTFQYPPSNHGVVHPYTPDYHTMSSPPMTPLHPVMAHPKHLEDDRRRTRESSGRRSRRDE</sequence>
<dbReference type="EMBL" id="JASBWU010000018">
    <property type="protein sequence ID" value="KAJ9114644.1"/>
    <property type="molecule type" value="Genomic_DNA"/>
</dbReference>
<organism evidence="1 2">
    <name type="scientific">Naganishia vaughanmartiniae</name>
    <dbReference type="NCBI Taxonomy" id="1424756"/>
    <lineage>
        <taxon>Eukaryota</taxon>
        <taxon>Fungi</taxon>
        <taxon>Dikarya</taxon>
        <taxon>Basidiomycota</taxon>
        <taxon>Agaricomycotina</taxon>
        <taxon>Tremellomycetes</taxon>
        <taxon>Filobasidiales</taxon>
        <taxon>Filobasidiaceae</taxon>
        <taxon>Naganishia</taxon>
    </lineage>
</organism>
<keyword evidence="2" id="KW-1185">Reference proteome</keyword>
<evidence type="ECO:0000313" key="2">
    <source>
        <dbReference type="Proteomes" id="UP001243375"/>
    </source>
</evidence>
<accession>A0ACC2WU28</accession>
<dbReference type="Proteomes" id="UP001243375">
    <property type="component" value="Unassembled WGS sequence"/>
</dbReference>
<protein>
    <submittedName>
        <fullName evidence="1">Uncharacterized protein</fullName>
    </submittedName>
</protein>
<proteinExistence type="predicted"/>
<comment type="caution">
    <text evidence="1">The sequence shown here is derived from an EMBL/GenBank/DDBJ whole genome shotgun (WGS) entry which is preliminary data.</text>
</comment>
<name>A0ACC2WU28_9TREE</name>
<reference evidence="1" key="1">
    <citation type="submission" date="2023-04" db="EMBL/GenBank/DDBJ databases">
        <title>Draft Genome sequencing of Naganishia species isolated from polar environments using Oxford Nanopore Technology.</title>
        <authorList>
            <person name="Leo P."/>
            <person name="Venkateswaran K."/>
        </authorList>
    </citation>
    <scope>NUCLEOTIDE SEQUENCE</scope>
    <source>
        <strain evidence="1">MNA-CCFEE 5425</strain>
    </source>
</reference>
<gene>
    <name evidence="1" type="ORF">QFC22_005520</name>
</gene>
<evidence type="ECO:0000313" key="1">
    <source>
        <dbReference type="EMBL" id="KAJ9114644.1"/>
    </source>
</evidence>